<dbReference type="InterPro" id="IPR017871">
    <property type="entry name" value="ABC_transporter-like_CS"/>
</dbReference>
<dbReference type="PROSITE" id="PS00211">
    <property type="entry name" value="ABC_TRANSPORTER_1"/>
    <property type="match status" value="1"/>
</dbReference>
<reference evidence="7 8" key="1">
    <citation type="journal article" date="2006" name="Proc. Natl. Acad. Sci. U.S.A.">
        <title>Burkholderia xenovorans LB400 harbors a multi-replicon, 9.73-Mbp genome shaped for versatility.</title>
        <authorList>
            <person name="Chain P.S."/>
            <person name="Denef V.J."/>
            <person name="Konstantinidis K.T."/>
            <person name="Vergez L.M."/>
            <person name="Agullo L."/>
            <person name="Reyes V.L."/>
            <person name="Hauser L."/>
            <person name="Cordova M."/>
            <person name="Gomez L."/>
            <person name="Gonzalez M."/>
            <person name="Land M."/>
            <person name="Lao V."/>
            <person name="Larimer F."/>
            <person name="LiPuma J.J."/>
            <person name="Mahenthiralingam E."/>
            <person name="Malfatti S.A."/>
            <person name="Marx C.J."/>
            <person name="Parnell J.J."/>
            <person name="Ramette A."/>
            <person name="Richardson P."/>
            <person name="Seeger M."/>
            <person name="Smith D."/>
            <person name="Spilker T."/>
            <person name="Sul W.J."/>
            <person name="Tsoi T.V."/>
            <person name="Ulrich L.E."/>
            <person name="Zhulin I.B."/>
            <person name="Tiedje J.M."/>
        </authorList>
    </citation>
    <scope>NUCLEOTIDE SEQUENCE [LARGE SCALE GENOMIC DNA]</scope>
    <source>
        <strain evidence="7 8">LB400</strain>
    </source>
</reference>
<name>Q13LT5_PARXL</name>
<evidence type="ECO:0000256" key="5">
    <source>
        <dbReference type="ARBA" id="ARBA00022840"/>
    </source>
</evidence>
<dbReference type="SUPFAM" id="SSF52540">
    <property type="entry name" value="P-loop containing nucleoside triphosphate hydrolases"/>
    <property type="match status" value="1"/>
</dbReference>
<dbReference type="GO" id="GO:0005886">
    <property type="term" value="C:plasma membrane"/>
    <property type="evidence" value="ECO:0007669"/>
    <property type="project" value="TreeGrafter"/>
</dbReference>
<dbReference type="Pfam" id="PF00005">
    <property type="entry name" value="ABC_tran"/>
    <property type="match status" value="1"/>
</dbReference>
<dbReference type="eggNOG" id="COG0411">
    <property type="taxonomic scope" value="Bacteria"/>
</dbReference>
<evidence type="ECO:0000256" key="2">
    <source>
        <dbReference type="ARBA" id="ARBA00022475"/>
    </source>
</evidence>
<dbReference type="Proteomes" id="UP000001817">
    <property type="component" value="Chromosome 2"/>
</dbReference>
<accession>Q13LT5</accession>
<dbReference type="GO" id="GO:0016887">
    <property type="term" value="F:ATP hydrolysis activity"/>
    <property type="evidence" value="ECO:0007669"/>
    <property type="project" value="InterPro"/>
</dbReference>
<evidence type="ECO:0000256" key="4">
    <source>
        <dbReference type="ARBA" id="ARBA00022741"/>
    </source>
</evidence>
<keyword evidence="5 7" id="KW-0067">ATP-binding</keyword>
<sequence>MLDVQDLCVQFAGLKAVQDLSFSVKPGQIITLMGPNGAGKSTAFNAIGGMIRPTSGKVHFDGRDITGERPAKVAALGIRRTFQNNGILREMTVIENVLTGLELSTQSTFWGAVTGMPGSSRAERDAVRRARSALEQMGVPEIAERIAGDLSFGQQRLVEIARATVARARMIMLDEPAVGLSPGERVHLGSVLRELAANGMAVLMVEHVQDLVMAVSDEILVLNYGKKIAHCAPSEIRHNRDVLEVYLGRA</sequence>
<dbReference type="RefSeq" id="WP_011492262.1">
    <property type="nucleotide sequence ID" value="NC_007952.1"/>
</dbReference>
<keyword evidence="1" id="KW-0813">Transport</keyword>
<dbReference type="InterPro" id="IPR027417">
    <property type="entry name" value="P-loop_NTPase"/>
</dbReference>
<dbReference type="GO" id="GO:0005524">
    <property type="term" value="F:ATP binding"/>
    <property type="evidence" value="ECO:0007669"/>
    <property type="project" value="UniProtKB-KW"/>
</dbReference>
<evidence type="ECO:0000256" key="3">
    <source>
        <dbReference type="ARBA" id="ARBA00022519"/>
    </source>
</evidence>
<dbReference type="Gene3D" id="3.40.50.300">
    <property type="entry name" value="P-loop containing nucleotide triphosphate hydrolases"/>
    <property type="match status" value="1"/>
</dbReference>
<dbReference type="InterPro" id="IPR003593">
    <property type="entry name" value="AAA+_ATPase"/>
</dbReference>
<feature type="domain" description="ABC transporter" evidence="6">
    <location>
        <begin position="2"/>
        <end position="249"/>
    </location>
</feature>
<dbReference type="AlphaFoldDB" id="Q13LT5"/>
<evidence type="ECO:0000313" key="8">
    <source>
        <dbReference type="Proteomes" id="UP000001817"/>
    </source>
</evidence>
<dbReference type="PATRIC" id="fig|266265.5.peg.6767"/>
<dbReference type="EMBL" id="CP000271">
    <property type="protein sequence ID" value="ABE34954.1"/>
    <property type="molecule type" value="Genomic_DNA"/>
</dbReference>
<dbReference type="KEGG" id="bxe:Bxe_B1000"/>
<keyword evidence="8" id="KW-1185">Reference proteome</keyword>
<evidence type="ECO:0000259" key="6">
    <source>
        <dbReference type="PROSITE" id="PS50893"/>
    </source>
</evidence>
<dbReference type="InterPro" id="IPR003439">
    <property type="entry name" value="ABC_transporter-like_ATP-bd"/>
</dbReference>
<proteinExistence type="predicted"/>
<keyword evidence="3" id="KW-0997">Cell inner membrane</keyword>
<keyword evidence="3" id="KW-0472">Membrane</keyword>
<keyword evidence="4" id="KW-0547">Nucleotide-binding</keyword>
<organism evidence="7 8">
    <name type="scientific">Paraburkholderia xenovorans (strain LB400)</name>
    <dbReference type="NCBI Taxonomy" id="266265"/>
    <lineage>
        <taxon>Bacteria</taxon>
        <taxon>Pseudomonadati</taxon>
        <taxon>Pseudomonadota</taxon>
        <taxon>Betaproteobacteria</taxon>
        <taxon>Burkholderiales</taxon>
        <taxon>Burkholderiaceae</taxon>
        <taxon>Paraburkholderia</taxon>
    </lineage>
</organism>
<gene>
    <name evidence="7" type="ORF">Bxe_B1000</name>
</gene>
<dbReference type="SMART" id="SM00382">
    <property type="entry name" value="AAA"/>
    <property type="match status" value="1"/>
</dbReference>
<dbReference type="CDD" id="cd03219">
    <property type="entry name" value="ABC_Mj1267_LivG_branched"/>
    <property type="match status" value="1"/>
</dbReference>
<dbReference type="PANTHER" id="PTHR45772">
    <property type="entry name" value="CONSERVED COMPONENT OF ABC TRANSPORTER FOR NATURAL AMINO ACIDS-RELATED"/>
    <property type="match status" value="1"/>
</dbReference>
<dbReference type="OrthoDB" id="5291558at2"/>
<evidence type="ECO:0000313" key="7">
    <source>
        <dbReference type="EMBL" id="ABE34954.1"/>
    </source>
</evidence>
<dbReference type="InterPro" id="IPR051120">
    <property type="entry name" value="ABC_AA/LPS_Transport"/>
</dbReference>
<dbReference type="PROSITE" id="PS50893">
    <property type="entry name" value="ABC_TRANSPORTER_2"/>
    <property type="match status" value="1"/>
</dbReference>
<keyword evidence="2" id="KW-1003">Cell membrane</keyword>
<evidence type="ECO:0000256" key="1">
    <source>
        <dbReference type="ARBA" id="ARBA00022448"/>
    </source>
</evidence>
<dbReference type="KEGG" id="bxb:DR64_6321"/>
<dbReference type="STRING" id="266265.Bxe_B1000"/>
<protein>
    <submittedName>
        <fullName evidence="7">Amino acid/amide ABC transporter ATP-binding protein 1, HAAT family</fullName>
    </submittedName>
</protein>